<dbReference type="PANTHER" id="PTHR10334">
    <property type="entry name" value="CYSTEINE-RICH SECRETORY PROTEIN-RELATED"/>
    <property type="match status" value="1"/>
</dbReference>
<dbReference type="AlphaFoldDB" id="A0A8K0GDC5"/>
<feature type="signal peptide" evidence="4">
    <location>
        <begin position="1"/>
        <end position="18"/>
    </location>
</feature>
<keyword evidence="2" id="KW-0964">Secreted</keyword>
<dbReference type="Pfam" id="PF00188">
    <property type="entry name" value="CAP"/>
    <property type="match status" value="1"/>
</dbReference>
<feature type="compositionally biased region" description="Basic and acidic residues" evidence="3">
    <location>
        <begin position="322"/>
        <end position="342"/>
    </location>
</feature>
<reference evidence="6" key="1">
    <citation type="submission" date="2019-08" db="EMBL/GenBank/DDBJ databases">
        <title>The genome of the North American firefly Photinus pyralis.</title>
        <authorList>
            <consortium name="Photinus pyralis genome working group"/>
            <person name="Fallon T.R."/>
            <person name="Sander Lower S.E."/>
            <person name="Weng J.-K."/>
        </authorList>
    </citation>
    <scope>NUCLEOTIDE SEQUENCE</scope>
    <source>
        <strain evidence="6">TRF0915ILg1</strain>
        <tissue evidence="6">Whole body</tissue>
    </source>
</reference>
<dbReference type="Proteomes" id="UP000801492">
    <property type="component" value="Unassembled WGS sequence"/>
</dbReference>
<dbReference type="InterPro" id="IPR001283">
    <property type="entry name" value="CRISP-related"/>
</dbReference>
<dbReference type="SMART" id="SM00198">
    <property type="entry name" value="SCP"/>
    <property type="match status" value="1"/>
</dbReference>
<sequence length="342" mass="38665">MFKYFIIICLFVINLSLEQKGGTDVDYCKLKCKDKDHFICQLKHKCEKAPGCKKFKDLKLSEKEKQEIVDIHNKWRNDIALGKKPCKSKDGKDFPKAAAMNELVWDKELEFQALCWANQCKTKGDPCRVISDGKLPAGQNIAWSKSKSVSDLLKEFHSDCKKTTLAQIKTFKASGKSATSDRFTQFIWWESSKIGCARTEYEYPKKDVMAHLTCNYAKSGNEEGKPVYPEGEPCKKCSKGTKCHAELKGLCATKPSKSEYPNICKFAKQKKECVPFLDLTKSKETSATKKDEKEKKEPAKGDKSTTKNAVSGRKGPKQTGANERESEGEECRETRIVVYDSK</sequence>
<dbReference type="PRINTS" id="PR00837">
    <property type="entry name" value="V5TPXLIKE"/>
</dbReference>
<evidence type="ECO:0000313" key="6">
    <source>
        <dbReference type="EMBL" id="KAF2895439.1"/>
    </source>
</evidence>
<evidence type="ECO:0000313" key="7">
    <source>
        <dbReference type="Proteomes" id="UP000801492"/>
    </source>
</evidence>
<evidence type="ECO:0000259" key="5">
    <source>
        <dbReference type="SMART" id="SM00198"/>
    </source>
</evidence>
<dbReference type="InterPro" id="IPR035940">
    <property type="entry name" value="CAP_sf"/>
</dbReference>
<feature type="chain" id="PRO_5035446673" description="SCP domain-containing protein" evidence="4">
    <location>
        <begin position="19"/>
        <end position="342"/>
    </location>
</feature>
<dbReference type="SUPFAM" id="SSF55797">
    <property type="entry name" value="PR-1-like"/>
    <property type="match status" value="1"/>
</dbReference>
<dbReference type="OrthoDB" id="43654at2759"/>
<dbReference type="PRINTS" id="PR00838">
    <property type="entry name" value="V5ALLERGEN"/>
</dbReference>
<keyword evidence="4" id="KW-0732">Signal</keyword>
<gene>
    <name evidence="6" type="ORF">ILUMI_10737</name>
</gene>
<dbReference type="EMBL" id="VTPC01005915">
    <property type="protein sequence ID" value="KAF2895439.1"/>
    <property type="molecule type" value="Genomic_DNA"/>
</dbReference>
<dbReference type="CDD" id="cd05380">
    <property type="entry name" value="CAP_euk"/>
    <property type="match status" value="1"/>
</dbReference>
<feature type="compositionally biased region" description="Basic and acidic residues" evidence="3">
    <location>
        <begin position="284"/>
        <end position="305"/>
    </location>
</feature>
<dbReference type="GO" id="GO:0005576">
    <property type="term" value="C:extracellular region"/>
    <property type="evidence" value="ECO:0007669"/>
    <property type="project" value="UniProtKB-SubCell"/>
</dbReference>
<evidence type="ECO:0000256" key="1">
    <source>
        <dbReference type="ARBA" id="ARBA00004613"/>
    </source>
</evidence>
<keyword evidence="7" id="KW-1185">Reference proteome</keyword>
<feature type="region of interest" description="Disordered" evidence="3">
    <location>
        <begin position="284"/>
        <end position="342"/>
    </location>
</feature>
<evidence type="ECO:0000256" key="2">
    <source>
        <dbReference type="ARBA" id="ARBA00022525"/>
    </source>
</evidence>
<evidence type="ECO:0000256" key="3">
    <source>
        <dbReference type="SAM" id="MobiDB-lite"/>
    </source>
</evidence>
<protein>
    <recommendedName>
        <fullName evidence="5">SCP domain-containing protein</fullName>
    </recommendedName>
</protein>
<feature type="domain" description="SCP" evidence="5">
    <location>
        <begin position="63"/>
        <end position="224"/>
    </location>
</feature>
<comment type="caution">
    <text evidence="6">The sequence shown here is derived from an EMBL/GenBank/DDBJ whole genome shotgun (WGS) entry which is preliminary data.</text>
</comment>
<proteinExistence type="predicted"/>
<dbReference type="Gene3D" id="3.40.33.10">
    <property type="entry name" value="CAP"/>
    <property type="match status" value="1"/>
</dbReference>
<evidence type="ECO:0000256" key="4">
    <source>
        <dbReference type="SAM" id="SignalP"/>
    </source>
</evidence>
<dbReference type="InterPro" id="IPR002413">
    <property type="entry name" value="V5_allergen-like"/>
</dbReference>
<organism evidence="6 7">
    <name type="scientific">Ignelater luminosus</name>
    <name type="common">Cucubano</name>
    <name type="synonym">Pyrophorus luminosus</name>
    <dbReference type="NCBI Taxonomy" id="2038154"/>
    <lineage>
        <taxon>Eukaryota</taxon>
        <taxon>Metazoa</taxon>
        <taxon>Ecdysozoa</taxon>
        <taxon>Arthropoda</taxon>
        <taxon>Hexapoda</taxon>
        <taxon>Insecta</taxon>
        <taxon>Pterygota</taxon>
        <taxon>Neoptera</taxon>
        <taxon>Endopterygota</taxon>
        <taxon>Coleoptera</taxon>
        <taxon>Polyphaga</taxon>
        <taxon>Elateriformia</taxon>
        <taxon>Elateroidea</taxon>
        <taxon>Elateridae</taxon>
        <taxon>Agrypninae</taxon>
        <taxon>Pyrophorini</taxon>
        <taxon>Ignelater</taxon>
    </lineage>
</organism>
<accession>A0A8K0GDC5</accession>
<comment type="subcellular location">
    <subcellularLocation>
        <location evidence="1">Secreted</location>
    </subcellularLocation>
</comment>
<feature type="non-terminal residue" evidence="6">
    <location>
        <position position="342"/>
    </location>
</feature>
<name>A0A8K0GDC5_IGNLU</name>
<dbReference type="InterPro" id="IPR014044">
    <property type="entry name" value="CAP_dom"/>
</dbReference>